<sequence length="213" mass="24179">MKNHKQLLSINDLPPSIPAFNIVDLAHAVDTFRPCSFNDYELPHELPVYDKSTGTFKRFINRNRLSRRVASAPPMVTRNDKELPVAPDAKRNAVPLVMNKGPARPLRNPRPRIVSGPPVPPKEPQYGIISWHKPPAVPLRQSCSKRRFSSQQLSELSASYQVEPLKSRSIQSSMHKMPPVSPLSPKDTPLVYPVDNEVDDFLSDEAWCYRDMY</sequence>
<proteinExistence type="predicted"/>
<evidence type="ECO:0000313" key="2">
    <source>
        <dbReference type="EMBL" id="KAF6057321.1"/>
    </source>
</evidence>
<dbReference type="OrthoDB" id="4023598at2759"/>
<gene>
    <name evidence="2" type="ORF">FOB60_001876</name>
</gene>
<protein>
    <submittedName>
        <fullName evidence="2">Uncharacterized protein</fullName>
    </submittedName>
</protein>
<accession>A0A8X7TBU2</accession>
<evidence type="ECO:0000256" key="1">
    <source>
        <dbReference type="SAM" id="MobiDB-lite"/>
    </source>
</evidence>
<feature type="region of interest" description="Disordered" evidence="1">
    <location>
        <begin position="99"/>
        <end position="119"/>
    </location>
</feature>
<evidence type="ECO:0000313" key="3">
    <source>
        <dbReference type="Proteomes" id="UP000590412"/>
    </source>
</evidence>
<dbReference type="AlphaFoldDB" id="A0A8X7TBU2"/>
<dbReference type="Proteomes" id="UP000590412">
    <property type="component" value="Unassembled WGS sequence"/>
</dbReference>
<comment type="caution">
    <text evidence="2">The sequence shown here is derived from an EMBL/GenBank/DDBJ whole genome shotgun (WGS) entry which is preliminary data.</text>
</comment>
<dbReference type="EMBL" id="JABWAB010000003">
    <property type="protein sequence ID" value="KAF6057321.1"/>
    <property type="molecule type" value="Genomic_DNA"/>
</dbReference>
<name>A0A8X7TBU2_CANPA</name>
<reference evidence="2" key="1">
    <citation type="submission" date="2020-03" db="EMBL/GenBank/DDBJ databases">
        <title>FDA dAtabase for Regulatory Grade micrObial Sequences (FDA-ARGOS): Supporting development and validation of Infectious Disease Dx tests.</title>
        <authorList>
            <person name="Campos J."/>
            <person name="Goldberg B."/>
            <person name="Tallon L."/>
            <person name="Sadzewicz L."/>
            <person name="Vavikolanu K."/>
            <person name="Mehta A."/>
            <person name="Aluvathingal J."/>
            <person name="Nadendla S."/>
            <person name="Nandy P."/>
            <person name="Geyer C."/>
            <person name="Yan Y."/>
            <person name="Sichtig H."/>
        </authorList>
    </citation>
    <scope>NUCLEOTIDE SEQUENCE [LARGE SCALE GENOMIC DNA]</scope>
    <source>
        <strain evidence="2">FDAARGOS_652</strain>
    </source>
</reference>
<organism evidence="2 3">
    <name type="scientific">Candida parapsilosis</name>
    <name type="common">Yeast</name>
    <dbReference type="NCBI Taxonomy" id="5480"/>
    <lineage>
        <taxon>Eukaryota</taxon>
        <taxon>Fungi</taxon>
        <taxon>Dikarya</taxon>
        <taxon>Ascomycota</taxon>
        <taxon>Saccharomycotina</taxon>
        <taxon>Pichiomycetes</taxon>
        <taxon>Debaryomycetaceae</taxon>
        <taxon>Candida/Lodderomyces clade</taxon>
        <taxon>Candida</taxon>
    </lineage>
</organism>